<protein>
    <submittedName>
        <fullName evidence="1">Uncharacterized protein</fullName>
    </submittedName>
</protein>
<dbReference type="AlphaFoldDB" id="A0A090Z0I9"/>
<accession>A0A090Z0I9</accession>
<dbReference type="PATRIC" id="fig|1405.8.peg.545"/>
<sequence>MKRYYLPEMDVFNRYEPRVCNRLIAGYHQKLASKHRYFVRHQLSKERPFYTDADLSEMISVLDDIEIINCEWTAKYWNETPWNYFVTSGKVYEGYKDMDAIPFARGYSGDDVGKRTDDGFYFKYFNSNNCAYWRDRTSEVPTWHLRYGNQYVNLRNDVFYVGIFGSTKEVKSAPSDLVLPLLKQMNAKKWRGFYDDEIDFILEQTGIERRLI</sequence>
<keyword evidence="4" id="KW-1185">Reference proteome</keyword>
<gene>
    <name evidence="2" type="ORF">D0U04_13735</name>
    <name evidence="1" type="ORF">DJ93_371</name>
</gene>
<proteinExistence type="predicted"/>
<dbReference type="EMBL" id="JMQC01000008">
    <property type="protein sequence ID" value="KFN04127.1"/>
    <property type="molecule type" value="Genomic_DNA"/>
</dbReference>
<reference evidence="2 4" key="2">
    <citation type="submission" date="2018-08" db="EMBL/GenBank/DDBJ databases">
        <title>Bacillus clarus sp. nov. strain PS00077A.</title>
        <authorList>
            <person name="Mendez Acevedo M."/>
            <person name="Carroll L."/>
            <person name="Mukherjee M."/>
            <person name="Wiedmann M."/>
            <person name="Kovac J."/>
        </authorList>
    </citation>
    <scope>NUCLEOTIDE SEQUENCE [LARGE SCALE GENOMIC DNA]</scope>
    <source>
        <strain evidence="2 4">PS00077A</strain>
    </source>
</reference>
<evidence type="ECO:0000313" key="4">
    <source>
        <dbReference type="Proteomes" id="UP000264294"/>
    </source>
</evidence>
<organism evidence="1 3">
    <name type="scientific">Bacillus clarus</name>
    <dbReference type="NCBI Taxonomy" id="2338372"/>
    <lineage>
        <taxon>Bacteria</taxon>
        <taxon>Bacillati</taxon>
        <taxon>Bacillota</taxon>
        <taxon>Bacilli</taxon>
        <taxon>Bacillales</taxon>
        <taxon>Bacillaceae</taxon>
        <taxon>Bacillus</taxon>
        <taxon>Bacillus cereus group</taxon>
    </lineage>
</organism>
<reference evidence="1 3" key="1">
    <citation type="submission" date="2014-04" db="EMBL/GenBank/DDBJ databases">
        <authorList>
            <person name="Bishop-Lilly K.A."/>
            <person name="Broomall S.M."/>
            <person name="Chain P.S."/>
            <person name="Chertkov O."/>
            <person name="Coyne S.R."/>
            <person name="Daligault H.E."/>
            <person name="Davenport K.W."/>
            <person name="Erkkila T."/>
            <person name="Frey K.G."/>
            <person name="Gibbons H.S."/>
            <person name="Gu W."/>
            <person name="Jaissle J."/>
            <person name="Johnson S.L."/>
            <person name="Koroleva G.I."/>
            <person name="Ladner J.T."/>
            <person name="Lo C.-C."/>
            <person name="Minogue T.D."/>
            <person name="Munk C."/>
            <person name="Palacios G.F."/>
            <person name="Redden C.L."/>
            <person name="Rosenzweig C.N."/>
            <person name="Scholz M.B."/>
            <person name="Teshima H."/>
            <person name="Xu Y."/>
        </authorList>
    </citation>
    <scope>NUCLEOTIDE SEQUENCE [LARGE SCALE GENOMIC DNA]</scope>
    <source>
        <strain evidence="1 3">BHP</strain>
    </source>
</reference>
<dbReference type="RefSeq" id="WP_042979051.1">
    <property type="nucleotide sequence ID" value="NZ_JMQC01000008.1"/>
</dbReference>
<evidence type="ECO:0000313" key="1">
    <source>
        <dbReference type="EMBL" id="KFN04127.1"/>
    </source>
</evidence>
<evidence type="ECO:0000313" key="2">
    <source>
        <dbReference type="EMBL" id="RFT66503.1"/>
    </source>
</evidence>
<dbReference type="EMBL" id="QVOD01000014">
    <property type="protein sequence ID" value="RFT66503.1"/>
    <property type="molecule type" value="Genomic_DNA"/>
</dbReference>
<dbReference type="Proteomes" id="UP000029389">
    <property type="component" value="Unassembled WGS sequence"/>
</dbReference>
<evidence type="ECO:0000313" key="3">
    <source>
        <dbReference type="Proteomes" id="UP000029389"/>
    </source>
</evidence>
<dbReference type="Proteomes" id="UP000264294">
    <property type="component" value="Unassembled WGS sequence"/>
</dbReference>
<name>A0A090Z0I9_9BACI</name>
<comment type="caution">
    <text evidence="1">The sequence shown here is derived from an EMBL/GenBank/DDBJ whole genome shotgun (WGS) entry which is preliminary data.</text>
</comment>